<gene>
    <name evidence="1" type="ORF">QOZ95_005517</name>
</gene>
<protein>
    <submittedName>
        <fullName evidence="1">Uncharacterized protein</fullName>
    </submittedName>
</protein>
<organism evidence="1 2">
    <name type="scientific">Paenibacillus brasilensis</name>
    <dbReference type="NCBI Taxonomy" id="128574"/>
    <lineage>
        <taxon>Bacteria</taxon>
        <taxon>Bacillati</taxon>
        <taxon>Bacillota</taxon>
        <taxon>Bacilli</taxon>
        <taxon>Bacillales</taxon>
        <taxon>Paenibacillaceae</taxon>
        <taxon>Paenibacillus</taxon>
    </lineage>
</organism>
<comment type="caution">
    <text evidence="1">The sequence shown here is derived from an EMBL/GenBank/DDBJ whole genome shotgun (WGS) entry which is preliminary data.</text>
</comment>
<proteinExistence type="predicted"/>
<evidence type="ECO:0000313" key="1">
    <source>
        <dbReference type="EMBL" id="MDQ0497298.1"/>
    </source>
</evidence>
<name>A0ABU0L7P1_9BACL</name>
<evidence type="ECO:0000313" key="2">
    <source>
        <dbReference type="Proteomes" id="UP001242811"/>
    </source>
</evidence>
<reference evidence="1 2" key="1">
    <citation type="submission" date="2023-07" db="EMBL/GenBank/DDBJ databases">
        <title>Genomic Encyclopedia of Type Strains, Phase IV (KMG-IV): sequencing the most valuable type-strain genomes for metagenomic binning, comparative biology and taxonomic classification.</title>
        <authorList>
            <person name="Goeker M."/>
        </authorList>
    </citation>
    <scope>NUCLEOTIDE SEQUENCE [LARGE SCALE GENOMIC DNA]</scope>
    <source>
        <strain evidence="1 2">DSM 14914</strain>
    </source>
</reference>
<dbReference type="EMBL" id="JAUSWA010000067">
    <property type="protein sequence ID" value="MDQ0497298.1"/>
    <property type="molecule type" value="Genomic_DNA"/>
</dbReference>
<dbReference type="Proteomes" id="UP001242811">
    <property type="component" value="Unassembled WGS sequence"/>
</dbReference>
<accession>A0ABU0L7P1</accession>
<keyword evidence="2" id="KW-1185">Reference proteome</keyword>
<sequence length="32" mass="3832">MFREEALIIYTGRAGFASYNEYVILMYKIRVL</sequence>